<feature type="region of interest" description="Disordered" evidence="16">
    <location>
        <begin position="622"/>
        <end position="653"/>
    </location>
</feature>
<keyword evidence="10" id="KW-0949">S-adenosyl-L-methionine</keyword>
<name>A0AAD9HZN4_9PEZI</name>
<dbReference type="InterPro" id="IPR050777">
    <property type="entry name" value="SET2_Histone-Lys_MeTrsfase"/>
</dbReference>
<dbReference type="SUPFAM" id="SSF82199">
    <property type="entry name" value="SET domain"/>
    <property type="match status" value="1"/>
</dbReference>
<evidence type="ECO:0000259" key="19">
    <source>
        <dbReference type="PROSITE" id="PS50868"/>
    </source>
</evidence>
<dbReference type="InterPro" id="IPR025788">
    <property type="entry name" value="Set2_fungi"/>
</dbReference>
<dbReference type="PROSITE" id="PS51568">
    <property type="entry name" value="SAM_MT43_SET2_1"/>
    <property type="match status" value="1"/>
</dbReference>
<dbReference type="CDD" id="cd19172">
    <property type="entry name" value="SET_SETD2"/>
    <property type="match status" value="1"/>
</dbReference>
<evidence type="ECO:0000313" key="21">
    <source>
        <dbReference type="EMBL" id="KAK2068411.1"/>
    </source>
</evidence>
<dbReference type="CDD" id="cd00201">
    <property type="entry name" value="WW"/>
    <property type="match status" value="1"/>
</dbReference>
<dbReference type="Pfam" id="PF17907">
    <property type="entry name" value="AWS"/>
    <property type="match status" value="1"/>
</dbReference>
<comment type="function">
    <text evidence="1">Histone methyltransferase that trimethylates histone H3 'Lys-36' forming H3K36me3. Involved in transcription elongation as well as in transcription repression.</text>
</comment>
<feature type="domain" description="WW" evidence="17">
    <location>
        <begin position="564"/>
        <end position="596"/>
    </location>
</feature>
<evidence type="ECO:0000256" key="15">
    <source>
        <dbReference type="ARBA" id="ARBA00047545"/>
    </source>
</evidence>
<dbReference type="InterPro" id="IPR001214">
    <property type="entry name" value="SET_dom"/>
</dbReference>
<evidence type="ECO:0000256" key="7">
    <source>
        <dbReference type="ARBA" id="ARBA00022491"/>
    </source>
</evidence>
<dbReference type="PROSITE" id="PS50868">
    <property type="entry name" value="POST_SET"/>
    <property type="match status" value="1"/>
</dbReference>
<proteinExistence type="predicted"/>
<keyword evidence="22" id="KW-1185">Reference proteome</keyword>
<accession>A0AAD9HZN4</accession>
<dbReference type="GO" id="GO:0005694">
    <property type="term" value="C:chromosome"/>
    <property type="evidence" value="ECO:0007669"/>
    <property type="project" value="UniProtKB-SubCell"/>
</dbReference>
<dbReference type="InterPro" id="IPR003616">
    <property type="entry name" value="Post-SET_dom"/>
</dbReference>
<comment type="subcellular location">
    <subcellularLocation>
        <location evidence="3">Chromosome</location>
    </subcellularLocation>
    <subcellularLocation>
        <location evidence="2">Nucleus</location>
    </subcellularLocation>
</comment>
<dbReference type="EC" id="2.1.1.359" evidence="4"/>
<reference evidence="21" key="1">
    <citation type="journal article" date="2023" name="Mol. Plant Microbe Interact.">
        <title>Elucidating the Obligate Nature and Biological Capacity of an Invasive Fungal Corn Pathogen.</title>
        <authorList>
            <person name="MacCready J.S."/>
            <person name="Roggenkamp E.M."/>
            <person name="Gdanetz K."/>
            <person name="Chilvers M.I."/>
        </authorList>
    </citation>
    <scope>NUCLEOTIDE SEQUENCE</scope>
    <source>
        <strain evidence="21">PM02</strain>
    </source>
</reference>
<evidence type="ECO:0000256" key="1">
    <source>
        <dbReference type="ARBA" id="ARBA00003901"/>
    </source>
</evidence>
<feature type="domain" description="SET" evidence="18">
    <location>
        <begin position="174"/>
        <end position="291"/>
    </location>
</feature>
<dbReference type="SMART" id="SM00456">
    <property type="entry name" value="WW"/>
    <property type="match status" value="1"/>
</dbReference>
<evidence type="ECO:0000256" key="4">
    <source>
        <dbReference type="ARBA" id="ARBA00012178"/>
    </source>
</evidence>
<feature type="compositionally biased region" description="Basic and acidic residues" evidence="16">
    <location>
        <begin position="1"/>
        <end position="20"/>
    </location>
</feature>
<feature type="region of interest" description="Disordered" evidence="16">
    <location>
        <begin position="740"/>
        <end position="931"/>
    </location>
</feature>
<evidence type="ECO:0000256" key="8">
    <source>
        <dbReference type="ARBA" id="ARBA00022603"/>
    </source>
</evidence>
<dbReference type="Proteomes" id="UP001217918">
    <property type="component" value="Unassembled WGS sequence"/>
</dbReference>
<evidence type="ECO:0000256" key="13">
    <source>
        <dbReference type="ARBA" id="ARBA00023242"/>
    </source>
</evidence>
<keyword evidence="6" id="KW-0158">Chromosome</keyword>
<dbReference type="SUPFAM" id="SSF51045">
    <property type="entry name" value="WW domain"/>
    <property type="match status" value="1"/>
</dbReference>
<dbReference type="GO" id="GO:0006355">
    <property type="term" value="P:regulation of DNA-templated transcription"/>
    <property type="evidence" value="ECO:0007669"/>
    <property type="project" value="InterPro"/>
</dbReference>
<evidence type="ECO:0000256" key="6">
    <source>
        <dbReference type="ARBA" id="ARBA00022454"/>
    </source>
</evidence>
<dbReference type="SMART" id="SM00508">
    <property type="entry name" value="PostSET"/>
    <property type="match status" value="1"/>
</dbReference>
<evidence type="ECO:0000259" key="18">
    <source>
        <dbReference type="PROSITE" id="PS50280"/>
    </source>
</evidence>
<feature type="compositionally biased region" description="Low complexity" evidence="16">
    <location>
        <begin position="780"/>
        <end position="795"/>
    </location>
</feature>
<dbReference type="Pfam" id="PF00856">
    <property type="entry name" value="SET"/>
    <property type="match status" value="1"/>
</dbReference>
<evidence type="ECO:0000256" key="5">
    <source>
        <dbReference type="ARBA" id="ARBA00018028"/>
    </source>
</evidence>
<dbReference type="Gene3D" id="2.170.270.10">
    <property type="entry name" value="SET domain"/>
    <property type="match status" value="1"/>
</dbReference>
<dbReference type="FunFam" id="1.10.1740.100:FF:000002">
    <property type="entry name" value="Histone-lysine N-methyltransferase"/>
    <property type="match status" value="1"/>
</dbReference>
<feature type="compositionally biased region" description="Basic and acidic residues" evidence="16">
    <location>
        <begin position="873"/>
        <end position="895"/>
    </location>
</feature>
<dbReference type="PROSITE" id="PS01159">
    <property type="entry name" value="WW_DOMAIN_1"/>
    <property type="match status" value="1"/>
</dbReference>
<dbReference type="EMBL" id="JAQQPM010000002">
    <property type="protein sequence ID" value="KAK2068411.1"/>
    <property type="molecule type" value="Genomic_DNA"/>
</dbReference>
<dbReference type="Gene3D" id="1.10.1740.100">
    <property type="entry name" value="Set2, Rpb1 interacting domain"/>
    <property type="match status" value="1"/>
</dbReference>
<dbReference type="PROSITE" id="PS51215">
    <property type="entry name" value="AWS"/>
    <property type="match status" value="1"/>
</dbReference>
<dbReference type="InterPro" id="IPR036020">
    <property type="entry name" value="WW_dom_sf"/>
</dbReference>
<feature type="domain" description="Post-SET" evidence="19">
    <location>
        <begin position="298"/>
        <end position="314"/>
    </location>
</feature>
<evidence type="ECO:0000259" key="20">
    <source>
        <dbReference type="PROSITE" id="PS51215"/>
    </source>
</evidence>
<comment type="caution">
    <text evidence="21">The sequence shown here is derived from an EMBL/GenBank/DDBJ whole genome shotgun (WGS) entry which is preliminary data.</text>
</comment>
<dbReference type="Gene3D" id="2.20.70.10">
    <property type="match status" value="1"/>
</dbReference>
<dbReference type="SMART" id="SM00570">
    <property type="entry name" value="AWS"/>
    <property type="match status" value="1"/>
</dbReference>
<feature type="region of interest" description="Disordered" evidence="16">
    <location>
        <begin position="549"/>
        <end position="570"/>
    </location>
</feature>
<evidence type="ECO:0000313" key="22">
    <source>
        <dbReference type="Proteomes" id="UP001217918"/>
    </source>
</evidence>
<feature type="region of interest" description="Disordered" evidence="16">
    <location>
        <begin position="1"/>
        <end position="69"/>
    </location>
</feature>
<feature type="compositionally biased region" description="Polar residues" evidence="16">
    <location>
        <begin position="629"/>
        <end position="640"/>
    </location>
</feature>
<keyword evidence="13" id="KW-0539">Nucleus</keyword>
<evidence type="ECO:0000259" key="17">
    <source>
        <dbReference type="PROSITE" id="PS50020"/>
    </source>
</evidence>
<dbReference type="InterPro" id="IPR001202">
    <property type="entry name" value="WW_dom"/>
</dbReference>
<dbReference type="InterPro" id="IPR044437">
    <property type="entry name" value="SETD2/Set2_SET"/>
</dbReference>
<protein>
    <recommendedName>
        <fullName evidence="5">Histone-lysine N-methyltransferase, H3 lysine-36 specific</fullName>
        <ecNumber evidence="4">2.1.1.359</ecNumber>
    </recommendedName>
    <alternativeName>
        <fullName evidence="14">SET domain-containing protein 2</fullName>
    </alternativeName>
</protein>
<sequence>MDGDDRGAEAHGEIKVEDVPKSNGVPVKKEGGRDTSAPRSSLGNSRAPSVSPDAVKQEMESVSTPPKLSRKVSSKPLVVRAAAMLFDHLPDATQEACETYRVINDCLYGSRNMGSSEHDVLDCDCSEEWRGSQNHACGEDSDCINRHTKMECVDGDCNCGVGCQNQRFQRKQYADVSVIKTEKKGFGLRANADLHPNDFIFEYIGEVINEPTFRSRMLRYDKEGIKHFYFMSLTKSEFVDATKKGNLGRFCNHSCNPNCYVDKWVVGQKLRMGIFAGRKIQAGEELVFNYNVDRYGADPQPCYCGERNCTGFIGGKTQTERATKLPAATIEALGIEDGEGWDTAVAKKVRKKKPNEDDQDYVNSFQPRGLEEDDVTKVMAALMQCKEKWIAVKLLARIQQSDSEHVHHRVVRMHGYQILKTAVNTFKDDCNVVLQILDILWKLPRLTKNKIRDSHIEAAIEPLVSSEHEHVAASAKKLLEAWDGLTMAYRIPRQKLDPSAPFPATSVFADERRQLVAEKETKPDVLANVAIPTGPRSSVPQRNVLQQQRNAQFPNGQRPRKLPTNLPAGWSVATDQNGRYYFYDKNHRTTWQRPTQPAAEDNQVSKKVKQEAKSIQDIIDNLTKEPTPRHSSSLTPQRVTTPVPEPKKEKWRSLSREKQMKIWENTLFPHVKHVMDKYRHKLPKEDLKKFAREVNKSLVASDYKHNRVDDPTVISQKHAKKVQAYVRAFFERAVEKFAKHDKKSEPCAESGRPIESLPADGTPTLTPQPVAAKDEDDTAMSDVDVADAASPSSSSDQKRKRDLAEVGGSAESPRETTPLEGPTLKRLKEDDGTSSDVASPTPPPPPPPQSPPPPDGAGGLAILVDDTPTPQTEEERSMREEEEALMRENEEAQRLEEEEEAAAARENTGMTRGRGLEVVEANGEAHRDDAS</sequence>
<dbReference type="FunFam" id="2.170.270.10:FF:000033">
    <property type="entry name" value="Histone-lysine N-methyltransferase"/>
    <property type="match status" value="1"/>
</dbReference>
<evidence type="ECO:0000256" key="14">
    <source>
        <dbReference type="ARBA" id="ARBA00030091"/>
    </source>
</evidence>
<evidence type="ECO:0000256" key="12">
    <source>
        <dbReference type="ARBA" id="ARBA00023163"/>
    </source>
</evidence>
<dbReference type="AlphaFoldDB" id="A0AAD9HZN4"/>
<feature type="compositionally biased region" description="Pro residues" evidence="16">
    <location>
        <begin position="840"/>
        <end position="855"/>
    </location>
</feature>
<dbReference type="PANTHER" id="PTHR22884">
    <property type="entry name" value="SET DOMAIN PROTEINS"/>
    <property type="match status" value="1"/>
</dbReference>
<dbReference type="Pfam" id="PF00397">
    <property type="entry name" value="WW"/>
    <property type="match status" value="1"/>
</dbReference>
<dbReference type="PROSITE" id="PS50280">
    <property type="entry name" value="SET"/>
    <property type="match status" value="1"/>
</dbReference>
<keyword evidence="9" id="KW-0808">Transferase</keyword>
<keyword evidence="7" id="KW-0678">Repressor</keyword>
<keyword evidence="8" id="KW-0489">Methyltransferase</keyword>
<evidence type="ECO:0000256" key="9">
    <source>
        <dbReference type="ARBA" id="ARBA00022679"/>
    </source>
</evidence>
<dbReference type="InterPro" id="IPR038190">
    <property type="entry name" value="SRI_sf"/>
</dbReference>
<evidence type="ECO:0000256" key="2">
    <source>
        <dbReference type="ARBA" id="ARBA00004123"/>
    </source>
</evidence>
<keyword evidence="12" id="KW-0804">Transcription</keyword>
<dbReference type="Pfam" id="PF08236">
    <property type="entry name" value="SRI"/>
    <property type="match status" value="1"/>
</dbReference>
<evidence type="ECO:0000256" key="3">
    <source>
        <dbReference type="ARBA" id="ARBA00004286"/>
    </source>
</evidence>
<dbReference type="SMART" id="SM00317">
    <property type="entry name" value="SET"/>
    <property type="match status" value="1"/>
</dbReference>
<dbReference type="PROSITE" id="PS50020">
    <property type="entry name" value="WW_DOMAIN_2"/>
    <property type="match status" value="1"/>
</dbReference>
<feature type="compositionally biased region" description="Polar residues" evidence="16">
    <location>
        <begin position="37"/>
        <end position="48"/>
    </location>
</feature>
<evidence type="ECO:0000256" key="11">
    <source>
        <dbReference type="ARBA" id="ARBA00023015"/>
    </source>
</evidence>
<dbReference type="GO" id="GO:0140955">
    <property type="term" value="F:histone H3K36 trimethyltransferase activity"/>
    <property type="evidence" value="ECO:0007669"/>
    <property type="project" value="UniProtKB-EC"/>
</dbReference>
<keyword evidence="11" id="KW-0805">Transcription regulation</keyword>
<comment type="catalytic activity">
    <reaction evidence="15">
        <text>L-lysyl(36)-[histone H3] + 3 S-adenosyl-L-methionine = N(6),N(6),N(6)-trimethyl-L-lysyl(36)-[histone H3] + 3 S-adenosyl-L-homocysteine + 3 H(+)</text>
        <dbReference type="Rhea" id="RHEA:60324"/>
        <dbReference type="Rhea" id="RHEA-COMP:9785"/>
        <dbReference type="Rhea" id="RHEA-COMP:15536"/>
        <dbReference type="ChEBI" id="CHEBI:15378"/>
        <dbReference type="ChEBI" id="CHEBI:29969"/>
        <dbReference type="ChEBI" id="CHEBI:57856"/>
        <dbReference type="ChEBI" id="CHEBI:59789"/>
        <dbReference type="ChEBI" id="CHEBI:61961"/>
        <dbReference type="EC" id="2.1.1.359"/>
    </reaction>
</comment>
<feature type="domain" description="AWS" evidence="20">
    <location>
        <begin position="118"/>
        <end position="172"/>
    </location>
</feature>
<evidence type="ECO:0000256" key="16">
    <source>
        <dbReference type="SAM" id="MobiDB-lite"/>
    </source>
</evidence>
<dbReference type="InterPro" id="IPR013257">
    <property type="entry name" value="SRI"/>
</dbReference>
<dbReference type="InterPro" id="IPR046341">
    <property type="entry name" value="SET_dom_sf"/>
</dbReference>
<dbReference type="GO" id="GO:0005634">
    <property type="term" value="C:nucleus"/>
    <property type="evidence" value="ECO:0007669"/>
    <property type="project" value="UniProtKB-SubCell"/>
</dbReference>
<dbReference type="GO" id="GO:0032259">
    <property type="term" value="P:methylation"/>
    <property type="evidence" value="ECO:0007669"/>
    <property type="project" value="UniProtKB-KW"/>
</dbReference>
<gene>
    <name evidence="21" type="ORF">P8C59_003049</name>
</gene>
<organism evidence="21 22">
    <name type="scientific">Phyllachora maydis</name>
    <dbReference type="NCBI Taxonomy" id="1825666"/>
    <lineage>
        <taxon>Eukaryota</taxon>
        <taxon>Fungi</taxon>
        <taxon>Dikarya</taxon>
        <taxon>Ascomycota</taxon>
        <taxon>Pezizomycotina</taxon>
        <taxon>Sordariomycetes</taxon>
        <taxon>Sordariomycetidae</taxon>
        <taxon>Phyllachorales</taxon>
        <taxon>Phyllachoraceae</taxon>
        <taxon>Phyllachora</taxon>
    </lineage>
</organism>
<dbReference type="InterPro" id="IPR006560">
    <property type="entry name" value="AWS_dom"/>
</dbReference>
<evidence type="ECO:0000256" key="10">
    <source>
        <dbReference type="ARBA" id="ARBA00022691"/>
    </source>
</evidence>